<evidence type="ECO:0000256" key="2">
    <source>
        <dbReference type="ARBA" id="ARBA00022723"/>
    </source>
</evidence>
<evidence type="ECO:0000256" key="8">
    <source>
        <dbReference type="ARBA" id="ARBA00061282"/>
    </source>
</evidence>
<evidence type="ECO:0000256" key="1">
    <source>
        <dbReference type="ARBA" id="ARBA00004972"/>
    </source>
</evidence>
<evidence type="ECO:0000256" key="3">
    <source>
        <dbReference type="ARBA" id="ARBA00022964"/>
    </source>
</evidence>
<evidence type="ECO:0000256" key="9">
    <source>
        <dbReference type="ARBA" id="ARBA00066708"/>
    </source>
</evidence>
<accession>A0A7J7E0C6</accession>
<keyword evidence="2 10" id="KW-0479">Metal-binding</keyword>
<dbReference type="GO" id="GO:0009685">
    <property type="term" value="P:gibberellin metabolic process"/>
    <property type="evidence" value="ECO:0007669"/>
    <property type="project" value="UniProtKB-ARBA"/>
</dbReference>
<protein>
    <recommendedName>
        <fullName evidence="9">gibberellin 2beta-dioxygenase</fullName>
        <ecNumber evidence="9">1.14.11.13</ecNumber>
    </recommendedName>
</protein>
<evidence type="ECO:0000313" key="13">
    <source>
        <dbReference type="Proteomes" id="UP000593562"/>
    </source>
</evidence>
<dbReference type="GO" id="GO:0046872">
    <property type="term" value="F:metal ion binding"/>
    <property type="evidence" value="ECO:0007669"/>
    <property type="project" value="UniProtKB-KW"/>
</dbReference>
<gene>
    <name evidence="12" type="ORF">HS088_TW01G00019</name>
</gene>
<dbReference type="InterPro" id="IPR044861">
    <property type="entry name" value="IPNS-like_FE2OG_OXY"/>
</dbReference>
<keyword evidence="13" id="KW-1185">Reference proteome</keyword>
<dbReference type="InterPro" id="IPR026992">
    <property type="entry name" value="DIOX_N"/>
</dbReference>
<evidence type="ECO:0000256" key="6">
    <source>
        <dbReference type="ARBA" id="ARBA00037909"/>
    </source>
</evidence>
<sequence>MVVASAKPVKGPVVELPTVDLSCDRTEVGKVIVKACEEYGFFKVINHGVSQDIVDELEEESLNFFSKPVQDKQRAGPANPFGYGFKNIGFNGDIGEVEYLLLNTNITSIFKLSKSISTDPSKFSYAVTVYIEAVKKLACEILELVAEGLRVPDTSVFSRLIRDVNSDSIFRLNHYPPSTSAPLNKIGFGEHSDPQILTILRANDVGGLQIYNDDVGWVPVRPDPNAFFVNVGDVLQAITNGRFVSVRHRALTNSAKSRVSMAYFGAPSLQARISVLPEMLTPHNPCRYRPFTWAEYKKACYSLRLGAGRLDHFRMGREDAE</sequence>
<comment type="catalytic activity">
    <reaction evidence="7">
        <text>gibberellin A1 + 2-oxoglutarate + O2 = gibberellin A8 + succinate + CO2</text>
        <dbReference type="Rhea" id="RHEA:15005"/>
        <dbReference type="ChEBI" id="CHEBI:15379"/>
        <dbReference type="ChEBI" id="CHEBI:16526"/>
        <dbReference type="ChEBI" id="CHEBI:16810"/>
        <dbReference type="ChEBI" id="CHEBI:30031"/>
        <dbReference type="ChEBI" id="CHEBI:58524"/>
        <dbReference type="ChEBI" id="CHEBI:58594"/>
        <dbReference type="EC" id="1.14.11.13"/>
    </reaction>
</comment>
<dbReference type="Pfam" id="PF14226">
    <property type="entry name" value="DIOX_N"/>
    <property type="match status" value="1"/>
</dbReference>
<keyword evidence="3 12" id="KW-0223">Dioxygenase</keyword>
<dbReference type="GO" id="GO:0045543">
    <property type="term" value="F:gibberellin 2-beta-dioxygenase activity"/>
    <property type="evidence" value="ECO:0007669"/>
    <property type="project" value="UniProtKB-EC"/>
</dbReference>
<dbReference type="InParanoid" id="A0A7J7E0C6"/>
<dbReference type="Proteomes" id="UP000593562">
    <property type="component" value="Unassembled WGS sequence"/>
</dbReference>
<organism evidence="12 13">
    <name type="scientific">Tripterygium wilfordii</name>
    <name type="common">Thunder God vine</name>
    <dbReference type="NCBI Taxonomy" id="458696"/>
    <lineage>
        <taxon>Eukaryota</taxon>
        <taxon>Viridiplantae</taxon>
        <taxon>Streptophyta</taxon>
        <taxon>Embryophyta</taxon>
        <taxon>Tracheophyta</taxon>
        <taxon>Spermatophyta</taxon>
        <taxon>Magnoliopsida</taxon>
        <taxon>eudicotyledons</taxon>
        <taxon>Gunneridae</taxon>
        <taxon>Pentapetalae</taxon>
        <taxon>rosids</taxon>
        <taxon>fabids</taxon>
        <taxon>Celastrales</taxon>
        <taxon>Celastraceae</taxon>
        <taxon>Tripterygium</taxon>
    </lineage>
</organism>
<name>A0A7J7E0C6_TRIWF</name>
<dbReference type="FunFam" id="2.60.120.330:FF:000025">
    <property type="entry name" value="Gibberellin 2-beta-dioxygenase 2"/>
    <property type="match status" value="1"/>
</dbReference>
<comment type="similarity">
    <text evidence="8">Belongs to the iron/ascorbate-dependent oxidoreductase family. GA2OX subfamily.</text>
</comment>
<comment type="pathway">
    <text evidence="6">Plant hormone biosynthesis; gibberellin biosynthesis.</text>
</comment>
<evidence type="ECO:0000259" key="11">
    <source>
        <dbReference type="PROSITE" id="PS51471"/>
    </source>
</evidence>
<evidence type="ECO:0000256" key="10">
    <source>
        <dbReference type="RuleBase" id="RU003682"/>
    </source>
</evidence>
<feature type="domain" description="Fe2OG dioxygenase" evidence="11">
    <location>
        <begin position="165"/>
        <end position="267"/>
    </location>
</feature>
<dbReference type="PANTHER" id="PTHR47990">
    <property type="entry name" value="2-OXOGLUTARATE (2OG) AND FE(II)-DEPENDENT OXYGENASE SUPERFAMILY PROTEIN-RELATED"/>
    <property type="match status" value="1"/>
</dbReference>
<evidence type="ECO:0000256" key="5">
    <source>
        <dbReference type="ARBA" id="ARBA00023004"/>
    </source>
</evidence>
<reference evidence="12 13" key="1">
    <citation type="journal article" date="2020" name="Nat. Commun.">
        <title>Genome of Tripterygium wilfordii and identification of cytochrome P450 involved in triptolide biosynthesis.</title>
        <authorList>
            <person name="Tu L."/>
            <person name="Su P."/>
            <person name="Zhang Z."/>
            <person name="Gao L."/>
            <person name="Wang J."/>
            <person name="Hu T."/>
            <person name="Zhou J."/>
            <person name="Zhang Y."/>
            <person name="Zhao Y."/>
            <person name="Liu Y."/>
            <person name="Song Y."/>
            <person name="Tong Y."/>
            <person name="Lu Y."/>
            <person name="Yang J."/>
            <person name="Xu C."/>
            <person name="Jia M."/>
            <person name="Peters R.J."/>
            <person name="Huang L."/>
            <person name="Gao W."/>
        </authorList>
    </citation>
    <scope>NUCLEOTIDE SEQUENCE [LARGE SCALE GENOMIC DNA]</scope>
    <source>
        <strain evidence="13">cv. XIE 37</strain>
        <tissue evidence="12">Leaf</tissue>
    </source>
</reference>
<dbReference type="EMBL" id="JAAARO010000001">
    <property type="protein sequence ID" value="KAF5752112.1"/>
    <property type="molecule type" value="Genomic_DNA"/>
</dbReference>
<evidence type="ECO:0000313" key="12">
    <source>
        <dbReference type="EMBL" id="KAF5752112.1"/>
    </source>
</evidence>
<dbReference type="OrthoDB" id="288590at2759"/>
<dbReference type="InterPro" id="IPR027443">
    <property type="entry name" value="IPNS-like_sf"/>
</dbReference>
<proteinExistence type="inferred from homology"/>
<comment type="caution">
    <text evidence="12">The sequence shown here is derived from an EMBL/GenBank/DDBJ whole genome shotgun (WGS) entry which is preliminary data.</text>
</comment>
<dbReference type="EC" id="1.14.11.13" evidence="9"/>
<dbReference type="InterPro" id="IPR005123">
    <property type="entry name" value="Oxoglu/Fe-dep_dioxygenase_dom"/>
</dbReference>
<dbReference type="SUPFAM" id="SSF51197">
    <property type="entry name" value="Clavaminate synthase-like"/>
    <property type="match status" value="1"/>
</dbReference>
<dbReference type="AlphaFoldDB" id="A0A7J7E0C6"/>
<keyword evidence="5 10" id="KW-0408">Iron</keyword>
<evidence type="ECO:0000256" key="7">
    <source>
        <dbReference type="ARBA" id="ARBA00052204"/>
    </source>
</evidence>
<keyword evidence="4 10" id="KW-0560">Oxidoreductase</keyword>
<dbReference type="PROSITE" id="PS51471">
    <property type="entry name" value="FE2OG_OXY"/>
    <property type="match status" value="1"/>
</dbReference>
<dbReference type="InterPro" id="IPR050231">
    <property type="entry name" value="Iron_ascorbate_oxido_reductase"/>
</dbReference>
<dbReference type="Gene3D" id="2.60.120.330">
    <property type="entry name" value="B-lactam Antibiotic, Isopenicillin N Synthase, Chain"/>
    <property type="match status" value="1"/>
</dbReference>
<dbReference type="Pfam" id="PF03171">
    <property type="entry name" value="2OG-FeII_Oxy"/>
    <property type="match status" value="1"/>
</dbReference>
<comment type="pathway">
    <text evidence="1">Hormone biosynthesis.</text>
</comment>
<evidence type="ECO:0000256" key="4">
    <source>
        <dbReference type="ARBA" id="ARBA00023002"/>
    </source>
</evidence>